<evidence type="ECO:0000256" key="13">
    <source>
        <dbReference type="SAM" id="MobiDB-lite"/>
    </source>
</evidence>
<keyword evidence="8 12" id="KW-0238">DNA-binding</keyword>
<evidence type="ECO:0000256" key="12">
    <source>
        <dbReference type="RuleBase" id="RU362085"/>
    </source>
</evidence>
<evidence type="ECO:0000256" key="3">
    <source>
        <dbReference type="ARBA" id="ARBA00022705"/>
    </source>
</evidence>
<evidence type="ECO:0000256" key="5">
    <source>
        <dbReference type="ARBA" id="ARBA00022801"/>
    </source>
</evidence>
<evidence type="ECO:0000256" key="8">
    <source>
        <dbReference type="ARBA" id="ARBA00023125"/>
    </source>
</evidence>
<evidence type="ECO:0000256" key="4">
    <source>
        <dbReference type="ARBA" id="ARBA00022741"/>
    </source>
</evidence>
<evidence type="ECO:0000259" key="14">
    <source>
        <dbReference type="PROSITE" id="PS51199"/>
    </source>
</evidence>
<feature type="region of interest" description="Disordered" evidence="13">
    <location>
        <begin position="1"/>
        <end position="21"/>
    </location>
</feature>
<keyword evidence="9" id="KW-0413">Isomerase</keyword>
<evidence type="ECO:0000313" key="15">
    <source>
        <dbReference type="EMBL" id="GAA4328388.1"/>
    </source>
</evidence>
<dbReference type="InterPro" id="IPR007692">
    <property type="entry name" value="DNA_helicase_DnaB"/>
</dbReference>
<keyword evidence="4 12" id="KW-0547">Nucleotide-binding</keyword>
<dbReference type="Proteomes" id="UP001501725">
    <property type="component" value="Unassembled WGS sequence"/>
</dbReference>
<comment type="function">
    <text evidence="12">The main replicative DNA helicase, it participates in initiation and elongation during chromosome replication. Travels ahead of the DNA replisome, separating dsDNA into templates for DNA synthesis. A processive ATP-dependent 5'-3' DNA helicase it has DNA-dependent ATPase activity.</text>
</comment>
<dbReference type="PANTHER" id="PTHR30153">
    <property type="entry name" value="REPLICATIVE DNA HELICASE DNAB"/>
    <property type="match status" value="1"/>
</dbReference>
<keyword evidence="5 12" id="KW-0378">Hydrolase</keyword>
<keyword evidence="7 12" id="KW-0067">ATP-binding</keyword>
<dbReference type="PROSITE" id="PS51199">
    <property type="entry name" value="SF4_HELICASE"/>
    <property type="match status" value="1"/>
</dbReference>
<dbReference type="InterPro" id="IPR007694">
    <property type="entry name" value="DNA_helicase_DnaB-like_C"/>
</dbReference>
<evidence type="ECO:0000256" key="2">
    <source>
        <dbReference type="ARBA" id="ARBA00022515"/>
    </source>
</evidence>
<dbReference type="RefSeq" id="WP_345255253.1">
    <property type="nucleotide sequence ID" value="NZ_BAABGY010000007.1"/>
</dbReference>
<dbReference type="InterPro" id="IPR007693">
    <property type="entry name" value="DNA_helicase_DnaB-like_N"/>
</dbReference>
<organism evidence="15 16">
    <name type="scientific">Flaviaesturariibacter amylovorans</name>
    <dbReference type="NCBI Taxonomy" id="1084520"/>
    <lineage>
        <taxon>Bacteria</taxon>
        <taxon>Pseudomonadati</taxon>
        <taxon>Bacteroidota</taxon>
        <taxon>Chitinophagia</taxon>
        <taxon>Chitinophagales</taxon>
        <taxon>Chitinophagaceae</taxon>
        <taxon>Flaviaestuariibacter</taxon>
    </lineage>
</organism>
<keyword evidence="3 12" id="KW-0235">DNA replication</keyword>
<evidence type="ECO:0000313" key="16">
    <source>
        <dbReference type="Proteomes" id="UP001501725"/>
    </source>
</evidence>
<dbReference type="SMART" id="SM00382">
    <property type="entry name" value="AAA"/>
    <property type="match status" value="1"/>
</dbReference>
<evidence type="ECO:0000256" key="1">
    <source>
        <dbReference type="ARBA" id="ARBA00008428"/>
    </source>
</evidence>
<comment type="caution">
    <text evidence="15">The sequence shown here is derived from an EMBL/GenBank/DDBJ whole genome shotgun (WGS) entry which is preliminary data.</text>
</comment>
<keyword evidence="2 12" id="KW-0639">Primosome</keyword>
<dbReference type="Pfam" id="PF03796">
    <property type="entry name" value="DnaB_C"/>
    <property type="match status" value="1"/>
</dbReference>
<dbReference type="NCBIfam" id="TIGR00665">
    <property type="entry name" value="DnaB"/>
    <property type="match status" value="1"/>
</dbReference>
<gene>
    <name evidence="15" type="primary">dnaB_1</name>
    <name evidence="15" type="ORF">GCM10023184_18240</name>
</gene>
<dbReference type="InterPro" id="IPR016136">
    <property type="entry name" value="DNA_helicase_N/primase_C"/>
</dbReference>
<dbReference type="Gene3D" id="1.10.860.10">
    <property type="entry name" value="DNAb Helicase, Chain A"/>
    <property type="match status" value="1"/>
</dbReference>
<keyword evidence="6 12" id="KW-0347">Helicase</keyword>
<dbReference type="EMBL" id="BAABGY010000007">
    <property type="protein sequence ID" value="GAA4328388.1"/>
    <property type="molecule type" value="Genomic_DNA"/>
</dbReference>
<evidence type="ECO:0000256" key="11">
    <source>
        <dbReference type="NCBIfam" id="TIGR00665"/>
    </source>
</evidence>
<sequence length="512" mass="56509">MSKTNRKGQRPIETDPGALVYGKVPPHDPMAEAAVLGACLIDKEAVDIVTPILRKESFYVDAHQRVYDGILRLRALPGGKVDEVLLYNELTKSGEIEAVGGPYGITKLTLNVVRSTNIEQHAHILHELYLKREQIRICGEGLAAAFDMSIDAFEGLDHVNSELSELATHGVKADARHVRDVVIDRFVHIQDLTTREVEFTGVPTGFPSIDKVTGGWQDTDLIILAARPSVGKTAFALNLARNAAADRFKPTPVAVFSMEMSTERLTDRLLSAESGIHLERIVKGKLDEPGLQALHDNGVKKLAQYPIFIDDSHSLNLLELRAKCRRLLNLHAIGLIIIDYLQLMSGSLRQGGNREQEIATITRGLKGLAKELKVPIIALSQLSREIEKRAGSKPMLSDLRESGAIEQDADVVAFLTREDYGETELTVDPALKNMADIHFKKNRNGALEKVPMHTVLEVQRWMTVEQFRTFQTNRNMAATLGGGSWKPVGTNGSYLNPGARLEIDDQLEGGPF</sequence>
<dbReference type="EC" id="5.6.2.3" evidence="11 12"/>
<name>A0ABP8GQD0_9BACT</name>
<evidence type="ECO:0000256" key="9">
    <source>
        <dbReference type="ARBA" id="ARBA00023235"/>
    </source>
</evidence>
<evidence type="ECO:0000256" key="7">
    <source>
        <dbReference type="ARBA" id="ARBA00022840"/>
    </source>
</evidence>
<evidence type="ECO:0000256" key="10">
    <source>
        <dbReference type="ARBA" id="ARBA00048954"/>
    </source>
</evidence>
<evidence type="ECO:0000256" key="6">
    <source>
        <dbReference type="ARBA" id="ARBA00022806"/>
    </source>
</evidence>
<reference evidence="16" key="1">
    <citation type="journal article" date="2019" name="Int. J. Syst. Evol. Microbiol.">
        <title>The Global Catalogue of Microorganisms (GCM) 10K type strain sequencing project: providing services to taxonomists for standard genome sequencing and annotation.</title>
        <authorList>
            <consortium name="The Broad Institute Genomics Platform"/>
            <consortium name="The Broad Institute Genome Sequencing Center for Infectious Disease"/>
            <person name="Wu L."/>
            <person name="Ma J."/>
        </authorList>
    </citation>
    <scope>NUCLEOTIDE SEQUENCE [LARGE SCALE GENOMIC DNA]</scope>
    <source>
        <strain evidence="16">JCM 17919</strain>
    </source>
</reference>
<dbReference type="Gene3D" id="3.40.50.300">
    <property type="entry name" value="P-loop containing nucleotide triphosphate hydrolases"/>
    <property type="match status" value="1"/>
</dbReference>
<keyword evidence="16" id="KW-1185">Reference proteome</keyword>
<dbReference type="InterPro" id="IPR003593">
    <property type="entry name" value="AAA+_ATPase"/>
</dbReference>
<protein>
    <recommendedName>
        <fullName evidence="11 12">Replicative DNA helicase</fullName>
        <ecNumber evidence="11 12">5.6.2.3</ecNumber>
    </recommendedName>
</protein>
<dbReference type="GO" id="GO:0004386">
    <property type="term" value="F:helicase activity"/>
    <property type="evidence" value="ECO:0007669"/>
    <property type="project" value="UniProtKB-KW"/>
</dbReference>
<proteinExistence type="inferred from homology"/>
<dbReference type="Pfam" id="PF00772">
    <property type="entry name" value="DnaB"/>
    <property type="match status" value="1"/>
</dbReference>
<dbReference type="SUPFAM" id="SSF52540">
    <property type="entry name" value="P-loop containing nucleoside triphosphate hydrolases"/>
    <property type="match status" value="1"/>
</dbReference>
<dbReference type="InterPro" id="IPR036185">
    <property type="entry name" value="DNA_heli_DnaB-like_N_sf"/>
</dbReference>
<feature type="domain" description="SF4 helicase" evidence="14">
    <location>
        <begin position="195"/>
        <end position="468"/>
    </location>
</feature>
<accession>A0ABP8GQD0</accession>
<comment type="similarity">
    <text evidence="1 12">Belongs to the helicase family. DnaB subfamily.</text>
</comment>
<comment type="catalytic activity">
    <reaction evidence="10 12">
        <text>ATP + H2O = ADP + phosphate + H(+)</text>
        <dbReference type="Rhea" id="RHEA:13065"/>
        <dbReference type="ChEBI" id="CHEBI:15377"/>
        <dbReference type="ChEBI" id="CHEBI:15378"/>
        <dbReference type="ChEBI" id="CHEBI:30616"/>
        <dbReference type="ChEBI" id="CHEBI:43474"/>
        <dbReference type="ChEBI" id="CHEBI:456216"/>
        <dbReference type="EC" id="5.6.2.3"/>
    </reaction>
</comment>
<dbReference type="CDD" id="cd00984">
    <property type="entry name" value="DnaB_C"/>
    <property type="match status" value="1"/>
</dbReference>
<dbReference type="InterPro" id="IPR027417">
    <property type="entry name" value="P-loop_NTPase"/>
</dbReference>
<dbReference type="PANTHER" id="PTHR30153:SF2">
    <property type="entry name" value="REPLICATIVE DNA HELICASE"/>
    <property type="match status" value="1"/>
</dbReference>
<dbReference type="SUPFAM" id="SSF48024">
    <property type="entry name" value="N-terminal domain of DnaB helicase"/>
    <property type="match status" value="1"/>
</dbReference>